<dbReference type="EMBL" id="WWCR01000018">
    <property type="protein sequence ID" value="MYM73954.1"/>
    <property type="molecule type" value="Genomic_DNA"/>
</dbReference>
<keyword evidence="2" id="KW-0732">Signal</keyword>
<gene>
    <name evidence="3" type="ORF">GTP56_17360</name>
</gene>
<dbReference type="AlphaFoldDB" id="A0A7X4H3I7"/>
<sequence length="69" mass="7426">MKPKHLVISVLLTAISVVACDSEKKGNLHSSKDGTENFDFKPPPSAVAPTPEQREPKQDSSSSRPGPKK</sequence>
<evidence type="ECO:0000313" key="4">
    <source>
        <dbReference type="Proteomes" id="UP000469734"/>
    </source>
</evidence>
<evidence type="ECO:0008006" key="5">
    <source>
        <dbReference type="Google" id="ProtNLM"/>
    </source>
</evidence>
<evidence type="ECO:0000256" key="2">
    <source>
        <dbReference type="SAM" id="SignalP"/>
    </source>
</evidence>
<accession>A0A7X4H3I7</accession>
<protein>
    <recommendedName>
        <fullName evidence="5">Lipoprotein</fullName>
    </recommendedName>
</protein>
<reference evidence="3 4" key="1">
    <citation type="submission" date="2019-12" db="EMBL/GenBank/DDBJ databases">
        <title>Novel species isolated from a subtropical stream in China.</title>
        <authorList>
            <person name="Lu H."/>
        </authorList>
    </citation>
    <scope>NUCLEOTIDE SEQUENCE [LARGE SCALE GENOMIC DNA]</scope>
    <source>
        <strain evidence="3 4">FT134W</strain>
    </source>
</reference>
<dbReference type="RefSeq" id="WP_161051009.1">
    <property type="nucleotide sequence ID" value="NZ_WWCR01000018.1"/>
</dbReference>
<proteinExistence type="predicted"/>
<dbReference type="Proteomes" id="UP000469734">
    <property type="component" value="Unassembled WGS sequence"/>
</dbReference>
<feature type="compositionally biased region" description="Polar residues" evidence="1">
    <location>
        <begin position="59"/>
        <end position="69"/>
    </location>
</feature>
<dbReference type="PROSITE" id="PS51257">
    <property type="entry name" value="PROKAR_LIPOPROTEIN"/>
    <property type="match status" value="1"/>
</dbReference>
<feature type="chain" id="PRO_5030829269" description="Lipoprotein" evidence="2">
    <location>
        <begin position="20"/>
        <end position="69"/>
    </location>
</feature>
<feature type="region of interest" description="Disordered" evidence="1">
    <location>
        <begin position="22"/>
        <end position="69"/>
    </location>
</feature>
<feature type="compositionally biased region" description="Basic and acidic residues" evidence="1">
    <location>
        <begin position="22"/>
        <end position="39"/>
    </location>
</feature>
<feature type="signal peptide" evidence="2">
    <location>
        <begin position="1"/>
        <end position="19"/>
    </location>
</feature>
<organism evidence="3 4">
    <name type="scientific">Duganella margarita</name>
    <dbReference type="NCBI Taxonomy" id="2692170"/>
    <lineage>
        <taxon>Bacteria</taxon>
        <taxon>Pseudomonadati</taxon>
        <taxon>Pseudomonadota</taxon>
        <taxon>Betaproteobacteria</taxon>
        <taxon>Burkholderiales</taxon>
        <taxon>Oxalobacteraceae</taxon>
        <taxon>Telluria group</taxon>
        <taxon>Duganella</taxon>
    </lineage>
</organism>
<evidence type="ECO:0000256" key="1">
    <source>
        <dbReference type="SAM" id="MobiDB-lite"/>
    </source>
</evidence>
<evidence type="ECO:0000313" key="3">
    <source>
        <dbReference type="EMBL" id="MYM73954.1"/>
    </source>
</evidence>
<comment type="caution">
    <text evidence="3">The sequence shown here is derived from an EMBL/GenBank/DDBJ whole genome shotgun (WGS) entry which is preliminary data.</text>
</comment>
<name>A0A7X4H3I7_9BURK</name>